<gene>
    <name evidence="4" type="ORF">SK069_12375</name>
</gene>
<dbReference type="Pfam" id="PF23212">
    <property type="entry name" value="DUF7064"/>
    <property type="match status" value="1"/>
</dbReference>
<evidence type="ECO:0000313" key="5">
    <source>
        <dbReference type="Proteomes" id="UP001277761"/>
    </source>
</evidence>
<organism evidence="4 5">
    <name type="scientific">Patulibacter brassicae</name>
    <dbReference type="NCBI Taxonomy" id="1705717"/>
    <lineage>
        <taxon>Bacteria</taxon>
        <taxon>Bacillati</taxon>
        <taxon>Actinomycetota</taxon>
        <taxon>Thermoleophilia</taxon>
        <taxon>Solirubrobacterales</taxon>
        <taxon>Patulibacteraceae</taxon>
        <taxon>Patulibacter</taxon>
    </lineage>
</organism>
<dbReference type="InterPro" id="IPR055492">
    <property type="entry name" value="DUF7064"/>
</dbReference>
<accession>A0ABU4VKP2</accession>
<reference evidence="4 5" key="1">
    <citation type="submission" date="2023-11" db="EMBL/GenBank/DDBJ databases">
        <authorList>
            <person name="Xu M."/>
            <person name="Jiang T."/>
        </authorList>
    </citation>
    <scope>NUCLEOTIDE SEQUENCE [LARGE SCALE GENOMIC DNA]</scope>
    <source>
        <strain evidence="4 5">SD</strain>
    </source>
</reference>
<name>A0ABU4VKP2_9ACTN</name>
<feature type="domain" description="DUF7065" evidence="3">
    <location>
        <begin position="18"/>
        <end position="180"/>
    </location>
</feature>
<feature type="region of interest" description="Disordered" evidence="1">
    <location>
        <begin position="1"/>
        <end position="21"/>
    </location>
</feature>
<evidence type="ECO:0000313" key="4">
    <source>
        <dbReference type="EMBL" id="MDX8152395.1"/>
    </source>
</evidence>
<evidence type="ECO:0000259" key="2">
    <source>
        <dbReference type="Pfam" id="PF23212"/>
    </source>
</evidence>
<dbReference type="Proteomes" id="UP001277761">
    <property type="component" value="Unassembled WGS sequence"/>
</dbReference>
<keyword evidence="5" id="KW-1185">Reference proteome</keyword>
<protein>
    <recommendedName>
        <fullName evidence="6">DUF2804 family protein</fullName>
    </recommendedName>
</protein>
<dbReference type="InterPro" id="IPR055493">
    <property type="entry name" value="DUF7065"/>
</dbReference>
<dbReference type="SUPFAM" id="SSF159245">
    <property type="entry name" value="AttH-like"/>
    <property type="match status" value="1"/>
</dbReference>
<comment type="caution">
    <text evidence="4">The sequence shown here is derived from an EMBL/GenBank/DDBJ whole genome shotgun (WGS) entry which is preliminary data.</text>
</comment>
<dbReference type="EMBL" id="JAXAVX010000005">
    <property type="protein sequence ID" value="MDX8152395.1"/>
    <property type="molecule type" value="Genomic_DNA"/>
</dbReference>
<feature type="compositionally biased region" description="Basic and acidic residues" evidence="1">
    <location>
        <begin position="9"/>
        <end position="21"/>
    </location>
</feature>
<evidence type="ECO:0008006" key="6">
    <source>
        <dbReference type="Google" id="ProtNLM"/>
    </source>
</evidence>
<dbReference type="Pfam" id="PF23213">
    <property type="entry name" value="DUF7065"/>
    <property type="match status" value="1"/>
</dbReference>
<feature type="domain" description="DUF7064" evidence="2">
    <location>
        <begin position="182"/>
        <end position="302"/>
    </location>
</feature>
<evidence type="ECO:0000259" key="3">
    <source>
        <dbReference type="Pfam" id="PF23213"/>
    </source>
</evidence>
<dbReference type="RefSeq" id="WP_319954548.1">
    <property type="nucleotide sequence ID" value="NZ_JAXAVX010000005.1"/>
</dbReference>
<sequence length="330" mass="35746">MTEQQIPEVVEHDDRSELAHDSDGTTWWQESVVVAWHDDAAGLGGIVRIGHEPHFEGGIAVVTGGVVTDEGTSFRRNAAAPLTDADRPELGFGGLGGAWRIEYDGRARLRAQEDGLEVDLVVEDFYPRVDFFPKSAGSLVDEFASNHFETSGRITGTVVLDGREHAIDGLCHRDHSWGVRRWETILNHRWTPVVFGPDLSLGTIVWHAVDGSLGGYGYVVRDGVVTRTSDVHVGVRIEADGITSRAGTATLVLPDGERLFVDLRAGQGLLNEHHDVAWIDAIGRAELDGRVGFGDLEISTNPRAGRGPITTYLGGRTDEGLRRASSTTAA</sequence>
<evidence type="ECO:0000256" key="1">
    <source>
        <dbReference type="SAM" id="MobiDB-lite"/>
    </source>
</evidence>
<proteinExistence type="predicted"/>